<keyword evidence="2" id="KW-1185">Reference proteome</keyword>
<reference evidence="1" key="1">
    <citation type="submission" date="2019-10" db="EMBL/GenBank/DDBJ databases">
        <authorList>
            <consortium name="DOE Joint Genome Institute"/>
            <person name="Kuo A."/>
            <person name="Miyauchi S."/>
            <person name="Kiss E."/>
            <person name="Drula E."/>
            <person name="Kohler A."/>
            <person name="Sanchez-Garcia M."/>
            <person name="Andreopoulos B."/>
            <person name="Barry K.W."/>
            <person name="Bonito G."/>
            <person name="Buee M."/>
            <person name="Carver A."/>
            <person name="Chen C."/>
            <person name="Cichocki N."/>
            <person name="Clum A."/>
            <person name="Culley D."/>
            <person name="Crous P.W."/>
            <person name="Fauchery L."/>
            <person name="Girlanda M."/>
            <person name="Hayes R."/>
            <person name="Keri Z."/>
            <person name="Labutti K."/>
            <person name="Lipzen A."/>
            <person name="Lombard V."/>
            <person name="Magnuson J."/>
            <person name="Maillard F."/>
            <person name="Morin E."/>
            <person name="Murat C."/>
            <person name="Nolan M."/>
            <person name="Ohm R."/>
            <person name="Pangilinan J."/>
            <person name="Pereira M."/>
            <person name="Perotto S."/>
            <person name="Peter M."/>
            <person name="Riley R."/>
            <person name="Sitrit Y."/>
            <person name="Stielow B."/>
            <person name="Szollosi G."/>
            <person name="Zifcakova L."/>
            <person name="Stursova M."/>
            <person name="Spatafora J.W."/>
            <person name="Tedersoo L."/>
            <person name="Vaario L.-M."/>
            <person name="Yamada A."/>
            <person name="Yan M."/>
            <person name="Wang P."/>
            <person name="Xu J."/>
            <person name="Bruns T."/>
            <person name="Baldrian P."/>
            <person name="Vilgalys R."/>
            <person name="Henrissat B."/>
            <person name="Grigoriev I.V."/>
            <person name="Hibbett D."/>
            <person name="Nagy L.G."/>
            <person name="Martin F.M."/>
        </authorList>
    </citation>
    <scope>NUCLEOTIDE SEQUENCE</scope>
    <source>
        <strain evidence="1">P2</strain>
    </source>
</reference>
<evidence type="ECO:0000313" key="2">
    <source>
        <dbReference type="Proteomes" id="UP000886501"/>
    </source>
</evidence>
<name>A0ACB6ZVG0_THEGA</name>
<protein>
    <submittedName>
        <fullName evidence="1">Uncharacterized protein</fullName>
    </submittedName>
</protein>
<dbReference type="Proteomes" id="UP000886501">
    <property type="component" value="Unassembled WGS sequence"/>
</dbReference>
<organism evidence="1 2">
    <name type="scientific">Thelephora ganbajun</name>
    <name type="common">Ganba fungus</name>
    <dbReference type="NCBI Taxonomy" id="370292"/>
    <lineage>
        <taxon>Eukaryota</taxon>
        <taxon>Fungi</taxon>
        <taxon>Dikarya</taxon>
        <taxon>Basidiomycota</taxon>
        <taxon>Agaricomycotina</taxon>
        <taxon>Agaricomycetes</taxon>
        <taxon>Thelephorales</taxon>
        <taxon>Thelephoraceae</taxon>
        <taxon>Thelephora</taxon>
    </lineage>
</organism>
<evidence type="ECO:0000313" key="1">
    <source>
        <dbReference type="EMBL" id="KAF9653592.1"/>
    </source>
</evidence>
<sequence>MSAPPSSPVSLAATDADFPPSTAISSPLVTDATDWEESSVEDQEAEQKKPEDDVDRWTRLEFLLKKSAAYAQLLKQRMDLTLQRQRQLEMGEDDSDSEDAPSTRKGKRRHKETKSSSGRKKIKLEVDENNMRIFRQPQLVTGTKLKDYQLEGVAWMAGLHENGISGILADDMGLGKTLQTIAFSAYLRGRMRNPFLVVCPLSVLHNWEQEYAKFSPQIPVCVYHGTPQGRAEMRNTIMSLDLIPKDEEPEDKEPQPRLARRGRKNEGRPATKGRSFTRKKEPSPPADETGDPPAIHETEESIHKRALKNKFPVVLTTYDIIMKDRVYLTRYPWGFIVVDEGHRLKNMDCKLMQEIKQYESAGRMILTGTPLHNNLSELWSLLNFILPDIFNDLYSFQEWFNLSTTQTELSSQRSAEIVSTLQAIIKPFLLRRLKSDVEKDSIPPKKEYLIYAPLTETQREIYDAIVDGGLRSYLMSGKKEKQQAAVEVDDGPMKLRSAKYKNGKAKQAAFDVLDGDDDEYFKLLESGQLDEKVKRKKEEDLAELGRKHQLQAKFKKVNNMKLQNTVMQLRKVCSHPFLFDWPVDGRTGQSIINEDLVHASGKMMMLEQLLDELFARGHKVLLFSQFTRMLDIIEDWATEFKGWRLCRIDGSTPASDRSEQVALFQNPSKNKKNPPRLFLLSTRAGGMGLNLVAADTVIFYDQDWNPQMDLQAQDRAHRIGQTKPVLVFRLITNHTIETKIMQRAAEKRQLETLVIAKGKFRAPTMAAEKPATKQQTMAQIAADLLRLEGEQIKVVPKGEAGKKTVLLSDQELEVLLSRNPDEMANRGKGWNSAGVDSEESGAKATATFAVFNGPTEQDGSDAMSRLMGEPVAE</sequence>
<gene>
    <name evidence="1" type="ORF">BDM02DRAFT_3265315</name>
</gene>
<comment type="caution">
    <text evidence="1">The sequence shown here is derived from an EMBL/GenBank/DDBJ whole genome shotgun (WGS) entry which is preliminary data.</text>
</comment>
<accession>A0ACB6ZVG0</accession>
<reference evidence="1" key="2">
    <citation type="journal article" date="2020" name="Nat. Commun.">
        <title>Large-scale genome sequencing of mycorrhizal fungi provides insights into the early evolution of symbiotic traits.</title>
        <authorList>
            <person name="Miyauchi S."/>
            <person name="Kiss E."/>
            <person name="Kuo A."/>
            <person name="Drula E."/>
            <person name="Kohler A."/>
            <person name="Sanchez-Garcia M."/>
            <person name="Morin E."/>
            <person name="Andreopoulos B."/>
            <person name="Barry K.W."/>
            <person name="Bonito G."/>
            <person name="Buee M."/>
            <person name="Carver A."/>
            <person name="Chen C."/>
            <person name="Cichocki N."/>
            <person name="Clum A."/>
            <person name="Culley D."/>
            <person name="Crous P.W."/>
            <person name="Fauchery L."/>
            <person name="Girlanda M."/>
            <person name="Hayes R.D."/>
            <person name="Keri Z."/>
            <person name="LaButti K."/>
            <person name="Lipzen A."/>
            <person name="Lombard V."/>
            <person name="Magnuson J."/>
            <person name="Maillard F."/>
            <person name="Murat C."/>
            <person name="Nolan M."/>
            <person name="Ohm R.A."/>
            <person name="Pangilinan J."/>
            <person name="Pereira M.F."/>
            <person name="Perotto S."/>
            <person name="Peter M."/>
            <person name="Pfister S."/>
            <person name="Riley R."/>
            <person name="Sitrit Y."/>
            <person name="Stielow J.B."/>
            <person name="Szollosi G."/>
            <person name="Zifcakova L."/>
            <person name="Stursova M."/>
            <person name="Spatafora J.W."/>
            <person name="Tedersoo L."/>
            <person name="Vaario L.M."/>
            <person name="Yamada A."/>
            <person name="Yan M."/>
            <person name="Wang P."/>
            <person name="Xu J."/>
            <person name="Bruns T."/>
            <person name="Baldrian P."/>
            <person name="Vilgalys R."/>
            <person name="Dunand C."/>
            <person name="Henrissat B."/>
            <person name="Grigoriev I.V."/>
            <person name="Hibbett D."/>
            <person name="Nagy L.G."/>
            <person name="Martin F.M."/>
        </authorList>
    </citation>
    <scope>NUCLEOTIDE SEQUENCE</scope>
    <source>
        <strain evidence="1">P2</strain>
    </source>
</reference>
<dbReference type="EMBL" id="MU117963">
    <property type="protein sequence ID" value="KAF9653592.1"/>
    <property type="molecule type" value="Genomic_DNA"/>
</dbReference>
<proteinExistence type="predicted"/>